<organism evidence="7 8">
    <name type="scientific">Candidatus Neomicrothrix parvicella RN1</name>
    <dbReference type="NCBI Taxonomy" id="1229780"/>
    <lineage>
        <taxon>Bacteria</taxon>
        <taxon>Bacillati</taxon>
        <taxon>Actinomycetota</taxon>
        <taxon>Acidimicrobiia</taxon>
        <taxon>Acidimicrobiales</taxon>
        <taxon>Microthrixaceae</taxon>
        <taxon>Candidatus Neomicrothrix</taxon>
    </lineage>
</organism>
<comment type="caution">
    <text evidence="7">The sequence shown here is derived from an EMBL/GenBank/DDBJ whole genome shotgun (WGS) entry which is preliminary data.</text>
</comment>
<evidence type="ECO:0000256" key="3">
    <source>
        <dbReference type="ARBA" id="ARBA00022692"/>
    </source>
</evidence>
<evidence type="ECO:0000256" key="1">
    <source>
        <dbReference type="ARBA" id="ARBA00004141"/>
    </source>
</evidence>
<dbReference type="EMBL" id="CANL01000029">
    <property type="protein sequence ID" value="CCM64154.1"/>
    <property type="molecule type" value="Genomic_DNA"/>
</dbReference>
<dbReference type="eggNOG" id="COG0390">
    <property type="taxonomic scope" value="Bacteria"/>
</dbReference>
<feature type="transmembrane region" description="Helical" evidence="6">
    <location>
        <begin position="66"/>
        <end position="84"/>
    </location>
</feature>
<dbReference type="GO" id="GO:0005886">
    <property type="term" value="C:plasma membrane"/>
    <property type="evidence" value="ECO:0007669"/>
    <property type="project" value="TreeGrafter"/>
</dbReference>
<dbReference type="InterPro" id="IPR005226">
    <property type="entry name" value="UPF0014_fam"/>
</dbReference>
<keyword evidence="4 6" id="KW-1133">Transmembrane helix</keyword>
<keyword evidence="8" id="KW-1185">Reference proteome</keyword>
<reference evidence="7 8" key="1">
    <citation type="journal article" date="2013" name="ISME J.">
        <title>Metabolic model for the filamentous 'Candidatus Microthrix parvicella' based on genomic and metagenomic analyses.</title>
        <authorList>
            <person name="Jon McIlroy S."/>
            <person name="Kristiansen R."/>
            <person name="Albertsen M."/>
            <person name="Michael Karst S."/>
            <person name="Rossetti S."/>
            <person name="Lund Nielsen J."/>
            <person name="Tandoi V."/>
            <person name="James Seviour R."/>
            <person name="Nielsen P.H."/>
        </authorList>
    </citation>
    <scope>NUCLEOTIDE SEQUENCE [LARGE SCALE GENOMIC DNA]</scope>
    <source>
        <strain evidence="7 8">RN1</strain>
    </source>
</reference>
<name>R4YZS3_9ACTN</name>
<accession>R4YZS3</accession>
<feature type="transmembrane region" description="Helical" evidence="6">
    <location>
        <begin position="37"/>
        <end position="60"/>
    </location>
</feature>
<dbReference type="PANTHER" id="PTHR30028">
    <property type="entry name" value="UPF0014 INNER MEMBRANE PROTEIN YBBM-RELATED"/>
    <property type="match status" value="1"/>
</dbReference>
<protein>
    <submittedName>
        <fullName evidence="7">YbbM seven transmembrane helix protein</fullName>
    </submittedName>
</protein>
<proteinExistence type="inferred from homology"/>
<evidence type="ECO:0000313" key="7">
    <source>
        <dbReference type="EMBL" id="CCM64154.1"/>
    </source>
</evidence>
<dbReference type="Proteomes" id="UP000018291">
    <property type="component" value="Unassembled WGS sequence"/>
</dbReference>
<keyword evidence="5 6" id="KW-0472">Membrane</keyword>
<comment type="similarity">
    <text evidence="2">Belongs to the UPF0014 family.</text>
</comment>
<evidence type="ECO:0000256" key="2">
    <source>
        <dbReference type="ARBA" id="ARBA00005268"/>
    </source>
</evidence>
<dbReference type="AlphaFoldDB" id="R4YZS3"/>
<feature type="transmembrane region" description="Helical" evidence="6">
    <location>
        <begin position="96"/>
        <end position="118"/>
    </location>
</feature>
<evidence type="ECO:0000256" key="5">
    <source>
        <dbReference type="ARBA" id="ARBA00023136"/>
    </source>
</evidence>
<gene>
    <name evidence="7" type="ORF">BN381_350014</name>
</gene>
<dbReference type="RefSeq" id="WP_012227837.1">
    <property type="nucleotide sequence ID" value="NZ_HG422565.1"/>
</dbReference>
<evidence type="ECO:0000256" key="6">
    <source>
        <dbReference type="SAM" id="Phobius"/>
    </source>
</evidence>
<dbReference type="Pfam" id="PF03649">
    <property type="entry name" value="UPF0014"/>
    <property type="match status" value="1"/>
</dbReference>
<feature type="transmembrane region" description="Helical" evidence="6">
    <location>
        <begin position="217"/>
        <end position="243"/>
    </location>
</feature>
<dbReference type="STRING" id="1229780.BN381_350014"/>
<keyword evidence="3 6" id="KW-0812">Transmembrane</keyword>
<dbReference type="PANTHER" id="PTHR30028:SF0">
    <property type="entry name" value="PROTEIN ALUMINUM SENSITIVE 3"/>
    <property type="match status" value="1"/>
</dbReference>
<evidence type="ECO:0000313" key="8">
    <source>
        <dbReference type="Proteomes" id="UP000018291"/>
    </source>
</evidence>
<feature type="transmembrane region" description="Helical" evidence="6">
    <location>
        <begin position="193"/>
        <end position="211"/>
    </location>
</feature>
<dbReference type="HOGENOM" id="CLU_076147_1_0_11"/>
<comment type="subcellular location">
    <subcellularLocation>
        <location evidence="1">Membrane</location>
        <topology evidence="1">Multi-pass membrane protein</topology>
    </subcellularLocation>
</comment>
<feature type="transmembrane region" description="Helical" evidence="6">
    <location>
        <begin position="6"/>
        <end position="25"/>
    </location>
</feature>
<evidence type="ECO:0000256" key="4">
    <source>
        <dbReference type="ARBA" id="ARBA00022989"/>
    </source>
</evidence>
<sequence>MSSASSIGIEGVAASMILIVAAIVVSMRKHLGLERSIAWASLRALAQMLAIGGALGLVLADDTPQVWSWLWVAAMVVIGSATIANRAKEIPGLFSLSMVALGSAVGVSLVVVFGLGIFPVEPRTIVPTAGMLLGNTIAATVLAARRTLAEISEHRDQIEVRLSLGQTGPMAVRPHVREALRTAIGPQIETTKIVGLIALPGTMTGLLLAGVDPVDAVLVQTAVMFLILGSVAITAVVIGGGVARRLSTSDHRLELPTPVKRALPSPSSPEG</sequence>